<evidence type="ECO:0000259" key="2">
    <source>
        <dbReference type="Pfam" id="PF10335"/>
    </source>
</evidence>
<accession>A0A841Q7W0</accession>
<dbReference type="Pfam" id="PF03445">
    <property type="entry name" value="DUF294"/>
    <property type="match status" value="1"/>
</dbReference>
<evidence type="ECO:0000313" key="3">
    <source>
        <dbReference type="EMBL" id="MBB6454465.1"/>
    </source>
</evidence>
<dbReference type="CDD" id="cd05401">
    <property type="entry name" value="NT_GlnE_GlnD_like"/>
    <property type="match status" value="1"/>
</dbReference>
<protein>
    <submittedName>
        <fullName evidence="3">CBS domain-containing protein</fullName>
    </submittedName>
</protein>
<dbReference type="EMBL" id="JACHGH010000009">
    <property type="protein sequence ID" value="MBB6454465.1"/>
    <property type="molecule type" value="Genomic_DNA"/>
</dbReference>
<dbReference type="GO" id="GO:0008773">
    <property type="term" value="F:[protein-PII] uridylyltransferase activity"/>
    <property type="evidence" value="ECO:0007669"/>
    <property type="project" value="InterPro"/>
</dbReference>
<dbReference type="InterPro" id="IPR018821">
    <property type="entry name" value="DUF294_put_nucleoTrafse_sb-bd"/>
</dbReference>
<feature type="domain" description="Protein-PII uridylyltransferase N-terminal" evidence="1">
    <location>
        <begin position="18"/>
        <end position="138"/>
    </location>
</feature>
<reference evidence="3 4" key="1">
    <citation type="submission" date="2020-08" db="EMBL/GenBank/DDBJ databases">
        <title>Genomic Encyclopedia of Type Strains, Phase IV (KMG-IV): sequencing the most valuable type-strain genomes for metagenomic binning, comparative biology and taxonomic classification.</title>
        <authorList>
            <person name="Goeker M."/>
        </authorList>
    </citation>
    <scope>NUCLEOTIDE SEQUENCE [LARGE SCALE GENOMIC DNA]</scope>
    <source>
        <strain evidence="3 4">DSM 19612</strain>
    </source>
</reference>
<keyword evidence="4" id="KW-1185">Reference proteome</keyword>
<dbReference type="InterPro" id="IPR043519">
    <property type="entry name" value="NT_sf"/>
</dbReference>
<organism evidence="3 4">
    <name type="scientific">Salirhabdus euzebyi</name>
    <dbReference type="NCBI Taxonomy" id="394506"/>
    <lineage>
        <taxon>Bacteria</taxon>
        <taxon>Bacillati</taxon>
        <taxon>Bacillota</taxon>
        <taxon>Bacilli</taxon>
        <taxon>Bacillales</taxon>
        <taxon>Bacillaceae</taxon>
        <taxon>Salirhabdus</taxon>
    </lineage>
</organism>
<proteinExistence type="predicted"/>
<dbReference type="InterPro" id="IPR005105">
    <property type="entry name" value="GlnD_Uridyltrans_N"/>
</dbReference>
<name>A0A841Q7W0_9BACI</name>
<dbReference type="RefSeq" id="WP_221452585.1">
    <property type="nucleotide sequence ID" value="NZ_CADDWK010000011.1"/>
</dbReference>
<comment type="caution">
    <text evidence="3">The sequence shown here is derived from an EMBL/GenBank/DDBJ whole genome shotgun (WGS) entry which is preliminary data.</text>
</comment>
<feature type="domain" description="DUF294" evidence="2">
    <location>
        <begin position="179"/>
        <end position="303"/>
    </location>
</feature>
<dbReference type="Proteomes" id="UP000581688">
    <property type="component" value="Unassembled WGS sequence"/>
</dbReference>
<dbReference type="Pfam" id="PF10335">
    <property type="entry name" value="DUF294_C"/>
    <property type="match status" value="1"/>
</dbReference>
<sequence length="323" mass="37483">MNNYTDISHWRQESIKHVSTNHYNLNTLHDEVIRKTVEVAMKKVQREWGSSPAPFAFFLMGSAGRFEQSVWSDQDHGIIFDGNADCEEYFLKLGSEIAVALEMVGYETCEGKVMASNPLWCQSIADWKQQISDWLEEASWTSLRHFSTFIDSRVLVGDNNFINEIKKLAFTIINNEPRLYLRLVENVDFIKKGVGVLGQLLPESSGEQSGKIQLKQTTFFPYVNSLRLLALKESVTDSSTIARFNKIKEKYPSIYSFEKYFIQLLQFRLNFQQDVRSYQQVHLIPLDKLTKQNKKELKLLMKKGYDLFSDTKKIIENECSAWL</sequence>
<dbReference type="AlphaFoldDB" id="A0A841Q7W0"/>
<gene>
    <name evidence="3" type="ORF">HNQ94_002947</name>
</gene>
<dbReference type="SUPFAM" id="SSF81301">
    <property type="entry name" value="Nucleotidyltransferase"/>
    <property type="match status" value="1"/>
</dbReference>
<evidence type="ECO:0000313" key="4">
    <source>
        <dbReference type="Proteomes" id="UP000581688"/>
    </source>
</evidence>
<evidence type="ECO:0000259" key="1">
    <source>
        <dbReference type="Pfam" id="PF03445"/>
    </source>
</evidence>